<dbReference type="SMART" id="SM00740">
    <property type="entry name" value="PASTA"/>
    <property type="match status" value="1"/>
</dbReference>
<dbReference type="GO" id="GO:0009252">
    <property type="term" value="P:peptidoglycan biosynthetic process"/>
    <property type="evidence" value="ECO:0007669"/>
    <property type="project" value="UniProtKB-KW"/>
</dbReference>
<dbReference type="PANTHER" id="PTHR32282:SF33">
    <property type="entry name" value="PEPTIDOGLYCAN GLYCOSYLTRANSFERASE"/>
    <property type="match status" value="1"/>
</dbReference>
<dbReference type="PANTHER" id="PTHR32282">
    <property type="entry name" value="BINDING PROTEIN TRANSPEPTIDASE, PUTATIVE-RELATED"/>
    <property type="match status" value="1"/>
</dbReference>
<organism evidence="17 18">
    <name type="scientific">Arachnia propionica</name>
    <dbReference type="NCBI Taxonomy" id="1750"/>
    <lineage>
        <taxon>Bacteria</taxon>
        <taxon>Bacillati</taxon>
        <taxon>Actinomycetota</taxon>
        <taxon>Actinomycetes</taxon>
        <taxon>Propionibacteriales</taxon>
        <taxon>Propionibacteriaceae</taxon>
        <taxon>Arachnia</taxon>
    </lineage>
</organism>
<keyword evidence="6" id="KW-0808">Transferase</keyword>
<proteinExistence type="inferred from homology"/>
<keyword evidence="8" id="KW-0133">Cell shape</keyword>
<keyword evidence="15" id="KW-0732">Signal</keyword>
<dbReference type="SUPFAM" id="SSF56601">
    <property type="entry name" value="beta-lactamase/transpeptidase-like"/>
    <property type="match status" value="1"/>
</dbReference>
<feature type="chain" id="PRO_5017971195" evidence="15">
    <location>
        <begin position="32"/>
        <end position="785"/>
    </location>
</feature>
<evidence type="ECO:0000256" key="12">
    <source>
        <dbReference type="ARBA" id="ARBA00034000"/>
    </source>
</evidence>
<dbReference type="Pfam" id="PF00905">
    <property type="entry name" value="Transpeptidase"/>
    <property type="match status" value="1"/>
</dbReference>
<dbReference type="CDD" id="cd06577">
    <property type="entry name" value="PASTA_pknB"/>
    <property type="match status" value="1"/>
</dbReference>
<dbReference type="EMBL" id="RQYT01000024">
    <property type="protein sequence ID" value="RRD49050.1"/>
    <property type="molecule type" value="Genomic_DNA"/>
</dbReference>
<dbReference type="GO" id="GO:0071555">
    <property type="term" value="P:cell wall organization"/>
    <property type="evidence" value="ECO:0007669"/>
    <property type="project" value="UniProtKB-KW"/>
</dbReference>
<feature type="region of interest" description="Disordered" evidence="14">
    <location>
        <begin position="749"/>
        <end position="785"/>
    </location>
</feature>
<comment type="caution">
    <text evidence="17">The sequence shown here is derived from an EMBL/GenBank/DDBJ whole genome shotgun (WGS) entry which is preliminary data.</text>
</comment>
<evidence type="ECO:0000256" key="14">
    <source>
        <dbReference type="SAM" id="MobiDB-lite"/>
    </source>
</evidence>
<keyword evidence="10" id="KW-0511">Multifunctional enzyme</keyword>
<keyword evidence="3" id="KW-0121">Carboxypeptidase</keyword>
<dbReference type="InterPro" id="IPR050396">
    <property type="entry name" value="Glycosyltr_51/Transpeptidase"/>
</dbReference>
<evidence type="ECO:0000256" key="7">
    <source>
        <dbReference type="ARBA" id="ARBA00022801"/>
    </source>
</evidence>
<dbReference type="Gene3D" id="1.10.3810.10">
    <property type="entry name" value="Biosynthetic peptidoglycan transglycosylase-like"/>
    <property type="match status" value="1"/>
</dbReference>
<dbReference type="OrthoDB" id="9766909at2"/>
<dbReference type="SUPFAM" id="SSF53955">
    <property type="entry name" value="Lysozyme-like"/>
    <property type="match status" value="1"/>
</dbReference>
<dbReference type="GO" id="GO:0008955">
    <property type="term" value="F:peptidoglycan glycosyltransferase activity"/>
    <property type="evidence" value="ECO:0007669"/>
    <property type="project" value="UniProtKB-EC"/>
</dbReference>
<sequence>MFLAVSVLCGLLLSGLAVPGAALLAASTKLASDSIQYLPAELETPPQAERSRVLMADGSELAKFYDDNRVYKPLAEIADIMKKAQIAIEDHRFYEHGAIDVQGLGRAVFKNLFGDSQGASTLTQQYVKLVQVDAAKARGDQEGVQAAQAPTIERKIREMRYAMAIEKKKTKDEILEGYLNIAYYGDQAYGVEAAAHHYWGTTAAELTLDQAAMLAGIVQNPNAYNPAKYPEKAMERRNHVLNRMAQLNIITKEEAQAASEVVFDPSKIQRTPNGCVASPFPVLCDYVYRTLISDKMPTLGSTPEDRKNLLFRGGLTIQTLIDPKAQADAEAAVAAVVAPTDPVWGGTVLIQPSTGLIVAMAQSRTKLGNEAGQTFYNVNVETDMGGIEGFQAGSTFKPFVVAAALDQGMSPGKTIYDSPERLDVAGMRMRFKDCNGSFTWTDANWKPKNYDKGWGPIDMVKATAKSVNTYFIQLEAAVGICNSIDMAQRLGVKLASGQDMRSEASFPSWVLGTSDITPLSMAEAYATFANRGVHCDPIILQSVTARDGSPIDVPSANCQEVLRPEVADGVNHVLQSVMQGGGTGSIARLHGVADQAGKTGTTDSAKAVFFAGYTPNMAGVAYVAVDTSAEYWEGRNQSIDKLVTGAGVQLQGSGGKDAGTIWKKAMTTALANIESGSFTRPTDKVLEGEKVPIPNVSGMSYEQAKIALEDAGFITAKSYTFDAAPNGHYLGRTSPSKEAARGSTVFLVFSRGAKPPEQPTVVGEGTTPPPQPEQPGTDPPPQEDE</sequence>
<dbReference type="InterPro" id="IPR036950">
    <property type="entry name" value="PBP_transglycosylase"/>
</dbReference>
<comment type="similarity">
    <text evidence="1">In the C-terminal section; belongs to the transpeptidase family.</text>
</comment>
<evidence type="ECO:0000256" key="10">
    <source>
        <dbReference type="ARBA" id="ARBA00023268"/>
    </source>
</evidence>
<dbReference type="PROSITE" id="PS51178">
    <property type="entry name" value="PASTA"/>
    <property type="match status" value="1"/>
</dbReference>
<dbReference type="InterPro" id="IPR005543">
    <property type="entry name" value="PASTA_dom"/>
</dbReference>
<evidence type="ECO:0000313" key="17">
    <source>
        <dbReference type="EMBL" id="RRD49050.1"/>
    </source>
</evidence>
<evidence type="ECO:0000256" key="4">
    <source>
        <dbReference type="ARBA" id="ARBA00022670"/>
    </source>
</evidence>
<dbReference type="Gene3D" id="3.30.10.20">
    <property type="match status" value="1"/>
</dbReference>
<dbReference type="GO" id="GO:0008360">
    <property type="term" value="P:regulation of cell shape"/>
    <property type="evidence" value="ECO:0007669"/>
    <property type="project" value="UniProtKB-KW"/>
</dbReference>
<keyword evidence="5" id="KW-0328">Glycosyltransferase</keyword>
<dbReference type="GO" id="GO:0009002">
    <property type="term" value="F:serine-type D-Ala-D-Ala carboxypeptidase activity"/>
    <property type="evidence" value="ECO:0007669"/>
    <property type="project" value="UniProtKB-EC"/>
</dbReference>
<evidence type="ECO:0000256" key="3">
    <source>
        <dbReference type="ARBA" id="ARBA00022645"/>
    </source>
</evidence>
<dbReference type="FunFam" id="1.10.3810.10:FF:000001">
    <property type="entry name" value="Penicillin-binding protein 1A"/>
    <property type="match status" value="1"/>
</dbReference>
<dbReference type="Pfam" id="PF03793">
    <property type="entry name" value="PASTA"/>
    <property type="match status" value="1"/>
</dbReference>
<dbReference type="GO" id="GO:0030288">
    <property type="term" value="C:outer membrane-bounded periplasmic space"/>
    <property type="evidence" value="ECO:0007669"/>
    <property type="project" value="TreeGrafter"/>
</dbReference>
<dbReference type="GO" id="GO:0008658">
    <property type="term" value="F:penicillin binding"/>
    <property type="evidence" value="ECO:0007669"/>
    <property type="project" value="InterPro"/>
</dbReference>
<evidence type="ECO:0000256" key="8">
    <source>
        <dbReference type="ARBA" id="ARBA00022960"/>
    </source>
</evidence>
<evidence type="ECO:0000256" key="13">
    <source>
        <dbReference type="ARBA" id="ARBA00049902"/>
    </source>
</evidence>
<dbReference type="InterPro" id="IPR023346">
    <property type="entry name" value="Lysozyme-like_dom_sf"/>
</dbReference>
<keyword evidence="11" id="KW-0961">Cell wall biogenesis/degradation</keyword>
<feature type="signal peptide" evidence="15">
    <location>
        <begin position="1"/>
        <end position="31"/>
    </location>
</feature>
<comment type="catalytic activity">
    <reaction evidence="13">
        <text>[GlcNAc-(1-&gt;4)-Mur2Ac(oyl-L-Ala-gamma-D-Glu-L-Lys-D-Ala-D-Ala)](n)-di-trans,octa-cis-undecaprenyl diphosphate + beta-D-GlcNAc-(1-&gt;4)-Mur2Ac(oyl-L-Ala-gamma-D-Glu-L-Lys-D-Ala-D-Ala)-di-trans,octa-cis-undecaprenyl diphosphate = [GlcNAc-(1-&gt;4)-Mur2Ac(oyl-L-Ala-gamma-D-Glu-L-Lys-D-Ala-D-Ala)](n+1)-di-trans,octa-cis-undecaprenyl diphosphate + di-trans,octa-cis-undecaprenyl diphosphate + H(+)</text>
        <dbReference type="Rhea" id="RHEA:23708"/>
        <dbReference type="Rhea" id="RHEA-COMP:9602"/>
        <dbReference type="Rhea" id="RHEA-COMP:9603"/>
        <dbReference type="ChEBI" id="CHEBI:15378"/>
        <dbReference type="ChEBI" id="CHEBI:58405"/>
        <dbReference type="ChEBI" id="CHEBI:60033"/>
        <dbReference type="ChEBI" id="CHEBI:78435"/>
        <dbReference type="EC" id="2.4.99.28"/>
    </reaction>
</comment>
<feature type="domain" description="PASTA" evidence="16">
    <location>
        <begin position="687"/>
        <end position="751"/>
    </location>
</feature>
<dbReference type="Gene3D" id="3.40.710.10">
    <property type="entry name" value="DD-peptidase/beta-lactamase superfamily"/>
    <property type="match status" value="1"/>
</dbReference>
<evidence type="ECO:0000256" key="9">
    <source>
        <dbReference type="ARBA" id="ARBA00022984"/>
    </source>
</evidence>
<evidence type="ECO:0000256" key="6">
    <source>
        <dbReference type="ARBA" id="ARBA00022679"/>
    </source>
</evidence>
<evidence type="ECO:0000313" key="18">
    <source>
        <dbReference type="Proteomes" id="UP000280935"/>
    </source>
</evidence>
<accession>A0A3P1WUG9</accession>
<comment type="catalytic activity">
    <reaction evidence="12">
        <text>Preferential cleavage: (Ac)2-L-Lys-D-Ala-|-D-Ala. Also transpeptidation of peptidyl-alanyl moieties that are N-acyl substituents of D-alanine.</text>
        <dbReference type="EC" id="3.4.16.4"/>
    </reaction>
</comment>
<keyword evidence="4" id="KW-0645">Protease</keyword>
<feature type="compositionally biased region" description="Pro residues" evidence="14">
    <location>
        <begin position="767"/>
        <end position="785"/>
    </location>
</feature>
<keyword evidence="7" id="KW-0378">Hydrolase</keyword>
<dbReference type="Pfam" id="PF00912">
    <property type="entry name" value="Transgly"/>
    <property type="match status" value="1"/>
</dbReference>
<evidence type="ECO:0000256" key="2">
    <source>
        <dbReference type="ARBA" id="ARBA00007739"/>
    </source>
</evidence>
<comment type="similarity">
    <text evidence="2">In the N-terminal section; belongs to the glycosyltransferase 51 family.</text>
</comment>
<protein>
    <submittedName>
        <fullName evidence="17">PASTA domain-containing protein</fullName>
    </submittedName>
</protein>
<reference evidence="17 18" key="1">
    <citation type="submission" date="2018-11" db="EMBL/GenBank/DDBJ databases">
        <title>Genomes From Bacteria Associated with the Canine Oral Cavity: a Test Case for Automated Genome-Based Taxonomic Assignment.</title>
        <authorList>
            <person name="Coil D.A."/>
            <person name="Jospin G."/>
            <person name="Darling A.E."/>
            <person name="Wallis C."/>
            <person name="Davis I.J."/>
            <person name="Harris S."/>
            <person name="Eisen J.A."/>
            <person name="Holcombe L.J."/>
            <person name="O'Flynn C."/>
        </authorList>
    </citation>
    <scope>NUCLEOTIDE SEQUENCE [LARGE SCALE GENOMIC DNA]</scope>
    <source>
        <strain evidence="17 18">OH2822_COT-296</strain>
    </source>
</reference>
<dbReference type="Proteomes" id="UP000280935">
    <property type="component" value="Unassembled WGS sequence"/>
</dbReference>
<keyword evidence="9" id="KW-0573">Peptidoglycan synthesis</keyword>
<dbReference type="InterPro" id="IPR001264">
    <property type="entry name" value="Glyco_trans_51"/>
</dbReference>
<name>A0A3P1WUG9_9ACTN</name>
<evidence type="ECO:0000256" key="5">
    <source>
        <dbReference type="ARBA" id="ARBA00022676"/>
    </source>
</evidence>
<evidence type="ECO:0000259" key="16">
    <source>
        <dbReference type="PROSITE" id="PS51178"/>
    </source>
</evidence>
<evidence type="ECO:0000256" key="15">
    <source>
        <dbReference type="SAM" id="SignalP"/>
    </source>
</evidence>
<dbReference type="InterPro" id="IPR012338">
    <property type="entry name" value="Beta-lactam/transpept-like"/>
</dbReference>
<gene>
    <name evidence="17" type="ORF">EII35_10115</name>
</gene>
<evidence type="ECO:0000256" key="1">
    <source>
        <dbReference type="ARBA" id="ARBA00007090"/>
    </source>
</evidence>
<dbReference type="InterPro" id="IPR001460">
    <property type="entry name" value="PCN-bd_Tpept"/>
</dbReference>
<dbReference type="AlphaFoldDB" id="A0A3P1WUG9"/>
<dbReference type="GO" id="GO:0006508">
    <property type="term" value="P:proteolysis"/>
    <property type="evidence" value="ECO:0007669"/>
    <property type="project" value="UniProtKB-KW"/>
</dbReference>
<evidence type="ECO:0000256" key="11">
    <source>
        <dbReference type="ARBA" id="ARBA00023316"/>
    </source>
</evidence>